<keyword evidence="3" id="KW-1185">Reference proteome</keyword>
<proteinExistence type="predicted"/>
<dbReference type="EMBL" id="VLLE01000003">
    <property type="protein sequence ID" value="TWI83238.1"/>
    <property type="molecule type" value="Genomic_DNA"/>
</dbReference>
<dbReference type="InterPro" id="IPR007235">
    <property type="entry name" value="Glyco_trans_28_C"/>
</dbReference>
<gene>
    <name evidence="2" type="ORF">IQ13_1345</name>
</gene>
<dbReference type="RefSeq" id="WP_144885314.1">
    <property type="nucleotide sequence ID" value="NZ_VLLE01000003.1"/>
</dbReference>
<dbReference type="PANTHER" id="PTHR21015">
    <property type="entry name" value="UDP-N-ACETYLGLUCOSAMINE--N-ACETYLMURAMYL-(PENTAPEPTIDE) PYROPHOSPHORYL-UNDECAPRENOL N-ACETYLGLUCOSAMINE TRANSFERASE 1"/>
    <property type="match status" value="1"/>
</dbReference>
<sequence length="365" mass="41384">MNGLKNTRILLSPLDWGLGHATRCIPLIRFLQELGCEVVLATSGAPEKLLLQEFPNIEVKQLKGYHIRYGKGASLFLNIAQQLPSIFNSIRYEQQWLQKLLQQEQFDLIISDNRPGFYSKAVPSVYITHQLLIHSGKGKWMNRILQRLHTVYMKKFTAVWVPDTAAATNLAGELAHPAKPLVQPVYMGLLSRMQRVEVKEEIDLLIMLSGPEPQRTILETQLLQSLHSFQGKTVLVRGLPNETTSFNVPAHVTVHAHLSAQQLQETICAAKSVVCRSGYTSLMDLVHLQKKAVLIPTPGQPEQEYLAQHMQLLQLFPYLQQKEVTLQRVLQTAAAFNYQHPFATTSFEEFKPVLIRQLDLLLAKQ</sequence>
<dbReference type="Pfam" id="PF04101">
    <property type="entry name" value="Glyco_tran_28_C"/>
    <property type="match status" value="1"/>
</dbReference>
<accession>A0A562SPW2</accession>
<name>A0A562SPW2_9BACT</name>
<keyword evidence="2" id="KW-0808">Transferase</keyword>
<dbReference type="OrthoDB" id="9803241at2"/>
<dbReference type="Proteomes" id="UP000316167">
    <property type="component" value="Unassembled WGS sequence"/>
</dbReference>
<protein>
    <submittedName>
        <fullName evidence="2">Putative glycosyltransferase</fullName>
    </submittedName>
</protein>
<evidence type="ECO:0000259" key="1">
    <source>
        <dbReference type="Pfam" id="PF04101"/>
    </source>
</evidence>
<evidence type="ECO:0000313" key="2">
    <source>
        <dbReference type="EMBL" id="TWI83238.1"/>
    </source>
</evidence>
<comment type="caution">
    <text evidence="2">The sequence shown here is derived from an EMBL/GenBank/DDBJ whole genome shotgun (WGS) entry which is preliminary data.</text>
</comment>
<reference evidence="2 3" key="1">
    <citation type="journal article" date="2015" name="Stand. Genomic Sci.">
        <title>Genomic Encyclopedia of Bacterial and Archaeal Type Strains, Phase III: the genomes of soil and plant-associated and newly described type strains.</title>
        <authorList>
            <person name="Whitman W.B."/>
            <person name="Woyke T."/>
            <person name="Klenk H.P."/>
            <person name="Zhou Y."/>
            <person name="Lilburn T.G."/>
            <person name="Beck B.J."/>
            <person name="De Vos P."/>
            <person name="Vandamme P."/>
            <person name="Eisen J.A."/>
            <person name="Garrity G."/>
            <person name="Hugenholtz P."/>
            <person name="Kyrpides N.C."/>
        </authorList>
    </citation>
    <scope>NUCLEOTIDE SEQUENCE [LARGE SCALE GENOMIC DNA]</scope>
    <source>
        <strain evidence="2 3">CGMCC 1.7271</strain>
    </source>
</reference>
<feature type="domain" description="Glycosyl transferase family 28 C-terminal" evidence="1">
    <location>
        <begin position="260"/>
        <end position="332"/>
    </location>
</feature>
<dbReference type="GO" id="GO:0016758">
    <property type="term" value="F:hexosyltransferase activity"/>
    <property type="evidence" value="ECO:0007669"/>
    <property type="project" value="InterPro"/>
</dbReference>
<evidence type="ECO:0000313" key="3">
    <source>
        <dbReference type="Proteomes" id="UP000316167"/>
    </source>
</evidence>
<dbReference type="PANTHER" id="PTHR21015:SF22">
    <property type="entry name" value="GLYCOSYLTRANSFERASE"/>
    <property type="match status" value="1"/>
</dbReference>
<dbReference type="Gene3D" id="3.40.50.2000">
    <property type="entry name" value="Glycogen Phosphorylase B"/>
    <property type="match status" value="2"/>
</dbReference>
<organism evidence="2 3">
    <name type="scientific">Lacibacter cauensis</name>
    <dbReference type="NCBI Taxonomy" id="510947"/>
    <lineage>
        <taxon>Bacteria</taxon>
        <taxon>Pseudomonadati</taxon>
        <taxon>Bacteroidota</taxon>
        <taxon>Chitinophagia</taxon>
        <taxon>Chitinophagales</taxon>
        <taxon>Chitinophagaceae</taxon>
        <taxon>Lacibacter</taxon>
    </lineage>
</organism>
<dbReference type="SUPFAM" id="SSF53756">
    <property type="entry name" value="UDP-Glycosyltransferase/glycogen phosphorylase"/>
    <property type="match status" value="1"/>
</dbReference>
<dbReference type="AlphaFoldDB" id="A0A562SPW2"/>